<accession>A0A2W7P1D5</accession>
<comment type="caution">
    <text evidence="1">The sequence shown here is derived from an EMBL/GenBank/DDBJ whole genome shotgun (WGS) entry which is preliminary data.</text>
</comment>
<protein>
    <submittedName>
        <fullName evidence="1">Uncharacterized protein</fullName>
    </submittedName>
</protein>
<dbReference type="EMBL" id="QKZK01000010">
    <property type="protein sequence ID" value="PZX17262.1"/>
    <property type="molecule type" value="Genomic_DNA"/>
</dbReference>
<dbReference type="RefSeq" id="WP_146260674.1">
    <property type="nucleotide sequence ID" value="NZ_QKZK01000010.1"/>
</dbReference>
<proteinExistence type="predicted"/>
<evidence type="ECO:0000313" key="1">
    <source>
        <dbReference type="EMBL" id="PZX17262.1"/>
    </source>
</evidence>
<dbReference type="AlphaFoldDB" id="A0A2W7P1D5"/>
<reference evidence="1 2" key="1">
    <citation type="submission" date="2018-06" db="EMBL/GenBank/DDBJ databases">
        <title>Genomic Encyclopedia of Archaeal and Bacterial Type Strains, Phase II (KMG-II): from individual species to whole genera.</title>
        <authorList>
            <person name="Goeker M."/>
        </authorList>
    </citation>
    <scope>NUCLEOTIDE SEQUENCE [LARGE SCALE GENOMIC DNA]</scope>
    <source>
        <strain evidence="1 2">DSM 6779</strain>
    </source>
</reference>
<organism evidence="1 2">
    <name type="scientific">Breznakibacter xylanolyticus</name>
    <dbReference type="NCBI Taxonomy" id="990"/>
    <lineage>
        <taxon>Bacteria</taxon>
        <taxon>Pseudomonadati</taxon>
        <taxon>Bacteroidota</taxon>
        <taxon>Bacteroidia</taxon>
        <taxon>Marinilabiliales</taxon>
        <taxon>Marinilabiliaceae</taxon>
        <taxon>Breznakibacter</taxon>
    </lineage>
</organism>
<name>A0A2W7P1D5_9BACT</name>
<evidence type="ECO:0000313" key="2">
    <source>
        <dbReference type="Proteomes" id="UP000249239"/>
    </source>
</evidence>
<keyword evidence="2" id="KW-1185">Reference proteome</keyword>
<dbReference type="Proteomes" id="UP000249239">
    <property type="component" value="Unassembled WGS sequence"/>
</dbReference>
<sequence>MTDYREADTNNIHLSHIPVLSRFVNRVMARHFRYIRWANLTAQPIQTSVALLFQKQLDLHAIDYRIFTTLEVATRHAAGSASLFHKPVAHQLCV</sequence>
<gene>
    <name evidence="1" type="ORF">LX69_01577</name>
</gene>